<dbReference type="AlphaFoldDB" id="A0AAV0JFA8"/>
<proteinExistence type="predicted"/>
<organism evidence="1 2">
    <name type="scientific">Linum tenue</name>
    <dbReference type="NCBI Taxonomy" id="586396"/>
    <lineage>
        <taxon>Eukaryota</taxon>
        <taxon>Viridiplantae</taxon>
        <taxon>Streptophyta</taxon>
        <taxon>Embryophyta</taxon>
        <taxon>Tracheophyta</taxon>
        <taxon>Spermatophyta</taxon>
        <taxon>Magnoliopsida</taxon>
        <taxon>eudicotyledons</taxon>
        <taxon>Gunneridae</taxon>
        <taxon>Pentapetalae</taxon>
        <taxon>rosids</taxon>
        <taxon>fabids</taxon>
        <taxon>Malpighiales</taxon>
        <taxon>Linaceae</taxon>
        <taxon>Linum</taxon>
    </lineage>
</organism>
<protein>
    <submittedName>
        <fullName evidence="1">Uncharacterized protein</fullName>
    </submittedName>
</protein>
<accession>A0AAV0JFA8</accession>
<sequence>MAAFSLTSDRQFVAGLKDDPNLYVYEYLGDLNESTIIRPGQPWSSDGVIIGPSQQTKFKALEVFGVIISDNLFTELVWDLNLKGYNGQTFRLVVNRRGCCLLDRVNDPPSFAMLRIHDCFGWSKKELECTKEMVKKSGEAESLLNRFVEEKEKEVERVVKMQSAMHEKEMELAKEKVKRGEEIELLLRKSVEEKEKEMEKTSNLLAAERKQVAGLKAAIATFVDG</sequence>
<comment type="caution">
    <text evidence="1">The sequence shown here is derived from an EMBL/GenBank/DDBJ whole genome shotgun (WGS) entry which is preliminary data.</text>
</comment>
<name>A0AAV0JFA8_9ROSI</name>
<gene>
    <name evidence="1" type="ORF">LITE_LOCUS13670</name>
</gene>
<keyword evidence="2" id="KW-1185">Reference proteome</keyword>
<dbReference type="EMBL" id="CAMGYJ010000004">
    <property type="protein sequence ID" value="CAI0407685.1"/>
    <property type="molecule type" value="Genomic_DNA"/>
</dbReference>
<reference evidence="1" key="1">
    <citation type="submission" date="2022-08" db="EMBL/GenBank/DDBJ databases">
        <authorList>
            <person name="Gutierrez-Valencia J."/>
        </authorList>
    </citation>
    <scope>NUCLEOTIDE SEQUENCE</scope>
</reference>
<dbReference type="Proteomes" id="UP001154282">
    <property type="component" value="Unassembled WGS sequence"/>
</dbReference>
<evidence type="ECO:0000313" key="2">
    <source>
        <dbReference type="Proteomes" id="UP001154282"/>
    </source>
</evidence>
<evidence type="ECO:0000313" key="1">
    <source>
        <dbReference type="EMBL" id="CAI0407685.1"/>
    </source>
</evidence>